<keyword evidence="3" id="KW-0804">Transcription</keyword>
<dbReference type="Pfam" id="PF13545">
    <property type="entry name" value="HTH_Crp_2"/>
    <property type="match status" value="1"/>
</dbReference>
<proteinExistence type="predicted"/>
<dbReference type="PANTHER" id="PTHR24567">
    <property type="entry name" value="CRP FAMILY TRANSCRIPTIONAL REGULATORY PROTEIN"/>
    <property type="match status" value="1"/>
</dbReference>
<dbReference type="RefSeq" id="WP_133602852.1">
    <property type="nucleotide sequence ID" value="NZ_JAUFPJ010000002.1"/>
</dbReference>
<dbReference type="Gene3D" id="2.60.120.10">
    <property type="entry name" value="Jelly Rolls"/>
    <property type="match status" value="1"/>
</dbReference>
<dbReference type="InterPro" id="IPR014710">
    <property type="entry name" value="RmlC-like_jellyroll"/>
</dbReference>
<reference evidence="6 7" key="1">
    <citation type="submission" date="2019-03" db="EMBL/GenBank/DDBJ databases">
        <title>Genomic Encyclopedia of Type Strains, Phase IV (KMG-IV): sequencing the most valuable type-strain genomes for metagenomic binning, comparative biology and taxonomic classification.</title>
        <authorList>
            <person name="Goeker M."/>
        </authorList>
    </citation>
    <scope>NUCLEOTIDE SEQUENCE [LARGE SCALE GENOMIC DNA]</scope>
    <source>
        <strain evidence="6 7">DSM 25082</strain>
    </source>
</reference>
<feature type="domain" description="HTH crp-type" evidence="5">
    <location>
        <begin position="153"/>
        <end position="226"/>
    </location>
</feature>
<organism evidence="6 7">
    <name type="scientific">Roseateles asaccharophilus</name>
    <dbReference type="NCBI Taxonomy" id="582607"/>
    <lineage>
        <taxon>Bacteria</taxon>
        <taxon>Pseudomonadati</taxon>
        <taxon>Pseudomonadota</taxon>
        <taxon>Betaproteobacteria</taxon>
        <taxon>Burkholderiales</taxon>
        <taxon>Sphaerotilaceae</taxon>
        <taxon>Roseateles</taxon>
    </lineage>
</organism>
<keyword evidence="7" id="KW-1185">Reference proteome</keyword>
<evidence type="ECO:0000256" key="1">
    <source>
        <dbReference type="ARBA" id="ARBA00023015"/>
    </source>
</evidence>
<accession>A0A4R6N9Q3</accession>
<dbReference type="InterPro" id="IPR012318">
    <property type="entry name" value="HTH_CRP"/>
</dbReference>
<comment type="caution">
    <text evidence="6">The sequence shown here is derived from an EMBL/GenBank/DDBJ whole genome shotgun (WGS) entry which is preliminary data.</text>
</comment>
<dbReference type="SUPFAM" id="SSF51206">
    <property type="entry name" value="cAMP-binding domain-like"/>
    <property type="match status" value="1"/>
</dbReference>
<dbReference type="PROSITE" id="PS51063">
    <property type="entry name" value="HTH_CRP_2"/>
    <property type="match status" value="1"/>
</dbReference>
<evidence type="ECO:0000313" key="7">
    <source>
        <dbReference type="Proteomes" id="UP000295357"/>
    </source>
</evidence>
<dbReference type="GO" id="GO:0003700">
    <property type="term" value="F:DNA-binding transcription factor activity"/>
    <property type="evidence" value="ECO:0007669"/>
    <property type="project" value="TreeGrafter"/>
</dbReference>
<feature type="domain" description="Cyclic nucleotide-binding" evidence="4">
    <location>
        <begin position="19"/>
        <end position="139"/>
    </location>
</feature>
<dbReference type="GO" id="GO:0005829">
    <property type="term" value="C:cytosol"/>
    <property type="evidence" value="ECO:0007669"/>
    <property type="project" value="TreeGrafter"/>
</dbReference>
<evidence type="ECO:0000259" key="5">
    <source>
        <dbReference type="PROSITE" id="PS51063"/>
    </source>
</evidence>
<evidence type="ECO:0000259" key="4">
    <source>
        <dbReference type="PROSITE" id="PS50042"/>
    </source>
</evidence>
<keyword evidence="2" id="KW-0238">DNA-binding</keyword>
<dbReference type="Proteomes" id="UP000295357">
    <property type="component" value="Unassembled WGS sequence"/>
</dbReference>
<keyword evidence="1" id="KW-0805">Transcription regulation</keyword>
<dbReference type="InterPro" id="IPR036390">
    <property type="entry name" value="WH_DNA-bd_sf"/>
</dbReference>
<evidence type="ECO:0000256" key="3">
    <source>
        <dbReference type="ARBA" id="ARBA00023163"/>
    </source>
</evidence>
<dbReference type="CDD" id="cd00038">
    <property type="entry name" value="CAP_ED"/>
    <property type="match status" value="1"/>
</dbReference>
<gene>
    <name evidence="6" type="ORF">DFR39_102494</name>
</gene>
<name>A0A4R6N9Q3_9BURK</name>
<dbReference type="Pfam" id="PF00027">
    <property type="entry name" value="cNMP_binding"/>
    <property type="match status" value="1"/>
</dbReference>
<sequence>MNSTVLTLSERNNIESGSWFSRLSAALRSDILSRALLRRLSDGAMLSCRGEPAEEWVGVAKGAVRVSSVSLSGKQVTLTYVEPGTWFGDISLFDGLPRTHDATAHGDTTLLVVRKPDFKELLSRHTELYEALLRLNCRRLRLMFDAVEDLNTRPLAARLAKQLLLLARSYGVTQGEEIRIGLQLAQEDLAQLLGASRQRVNQELKSFERDGALRVEPTRLVILSKDKLLAIAQR</sequence>
<dbReference type="InterPro" id="IPR036388">
    <property type="entry name" value="WH-like_DNA-bd_sf"/>
</dbReference>
<dbReference type="SMART" id="SM00100">
    <property type="entry name" value="cNMP"/>
    <property type="match status" value="1"/>
</dbReference>
<evidence type="ECO:0000313" key="6">
    <source>
        <dbReference type="EMBL" id="TDP12105.1"/>
    </source>
</evidence>
<dbReference type="EMBL" id="SNXE01000002">
    <property type="protein sequence ID" value="TDP12105.1"/>
    <property type="molecule type" value="Genomic_DNA"/>
</dbReference>
<dbReference type="Gene3D" id="1.10.10.10">
    <property type="entry name" value="Winged helix-like DNA-binding domain superfamily/Winged helix DNA-binding domain"/>
    <property type="match status" value="1"/>
</dbReference>
<dbReference type="OrthoDB" id="6881322at2"/>
<dbReference type="InterPro" id="IPR050397">
    <property type="entry name" value="Env_Response_Regulators"/>
</dbReference>
<dbReference type="InterPro" id="IPR018490">
    <property type="entry name" value="cNMP-bd_dom_sf"/>
</dbReference>
<dbReference type="SMART" id="SM00419">
    <property type="entry name" value="HTH_CRP"/>
    <property type="match status" value="1"/>
</dbReference>
<evidence type="ECO:0000256" key="2">
    <source>
        <dbReference type="ARBA" id="ARBA00023125"/>
    </source>
</evidence>
<dbReference type="InterPro" id="IPR000595">
    <property type="entry name" value="cNMP-bd_dom"/>
</dbReference>
<dbReference type="SUPFAM" id="SSF46785">
    <property type="entry name" value="Winged helix' DNA-binding domain"/>
    <property type="match status" value="1"/>
</dbReference>
<protein>
    <submittedName>
        <fullName evidence="6">Crp/Fnr family transcriptional regulator</fullName>
    </submittedName>
</protein>
<dbReference type="AlphaFoldDB" id="A0A4R6N9Q3"/>
<dbReference type="GO" id="GO:0003677">
    <property type="term" value="F:DNA binding"/>
    <property type="evidence" value="ECO:0007669"/>
    <property type="project" value="UniProtKB-KW"/>
</dbReference>
<dbReference type="PROSITE" id="PS50042">
    <property type="entry name" value="CNMP_BINDING_3"/>
    <property type="match status" value="1"/>
</dbReference>
<dbReference type="PANTHER" id="PTHR24567:SF74">
    <property type="entry name" value="HTH-TYPE TRANSCRIPTIONAL REGULATOR ARCR"/>
    <property type="match status" value="1"/>
</dbReference>